<evidence type="ECO:0000313" key="2">
    <source>
        <dbReference type="Proteomes" id="UP000464378"/>
    </source>
</evidence>
<organism evidence="1">
    <name type="scientific">Tuwongella immobilis</name>
    <dbReference type="NCBI Taxonomy" id="692036"/>
    <lineage>
        <taxon>Bacteria</taxon>
        <taxon>Pseudomonadati</taxon>
        <taxon>Planctomycetota</taxon>
        <taxon>Planctomycetia</taxon>
        <taxon>Gemmatales</taxon>
        <taxon>Gemmataceae</taxon>
        <taxon>Tuwongella</taxon>
    </lineage>
</organism>
<gene>
    <name evidence="1" type="ORF">GMBLW1_13770</name>
</gene>
<dbReference type="Proteomes" id="UP000464378">
    <property type="component" value="Chromosome"/>
</dbReference>
<protein>
    <submittedName>
        <fullName evidence="1">Uncharacterized protein</fullName>
    </submittedName>
</protein>
<evidence type="ECO:0000313" key="1">
    <source>
        <dbReference type="EMBL" id="VIP02583.1"/>
    </source>
</evidence>
<proteinExistence type="predicted"/>
<sequence length="92" mass="9955">MIGKSVASRRFPSIAIHQVFPNLVIGTTVSFLKIVLRSDAPGIIRAGKVPAIRGLIQLPSANVLRFPQSPSTFSNCPLIIPLNRLLWSNPPA</sequence>
<dbReference type="InParanoid" id="A0A6C2YN82"/>
<keyword evidence="2" id="KW-1185">Reference proteome</keyword>
<dbReference type="EMBL" id="LR593887">
    <property type="protein sequence ID" value="VTS01838.1"/>
    <property type="molecule type" value="Genomic_DNA"/>
</dbReference>
<accession>A0A6C2YN82</accession>
<name>A0A6C2YN82_9BACT</name>
<dbReference type="KEGG" id="tim:GMBLW1_13770"/>
<dbReference type="AlphaFoldDB" id="A0A6C2YN82"/>
<dbReference type="EMBL" id="LR586016">
    <property type="protein sequence ID" value="VIP02583.1"/>
    <property type="molecule type" value="Genomic_DNA"/>
</dbReference>
<reference evidence="1" key="1">
    <citation type="submission" date="2019-04" db="EMBL/GenBank/DDBJ databases">
        <authorList>
            <consortium name="Science for Life Laboratories"/>
        </authorList>
    </citation>
    <scope>NUCLEOTIDE SEQUENCE</scope>
    <source>
        <strain evidence="1">MBLW1</strain>
    </source>
</reference>